<accession>A0A538TSR0</accession>
<evidence type="ECO:0008006" key="13">
    <source>
        <dbReference type="Google" id="ProtNLM"/>
    </source>
</evidence>
<dbReference type="Gene3D" id="3.60.140.10">
    <property type="entry name" value="CNF1/YfiH-like putative cysteine hydrolases"/>
    <property type="match status" value="1"/>
</dbReference>
<dbReference type="PANTHER" id="PTHR30616:SF2">
    <property type="entry name" value="PURINE NUCLEOSIDE PHOSPHORYLASE LACC1"/>
    <property type="match status" value="1"/>
</dbReference>
<comment type="catalytic activity">
    <reaction evidence="7">
        <text>adenosine + H2O + H(+) = inosine + NH4(+)</text>
        <dbReference type="Rhea" id="RHEA:24408"/>
        <dbReference type="ChEBI" id="CHEBI:15377"/>
        <dbReference type="ChEBI" id="CHEBI:15378"/>
        <dbReference type="ChEBI" id="CHEBI:16335"/>
        <dbReference type="ChEBI" id="CHEBI:17596"/>
        <dbReference type="ChEBI" id="CHEBI:28938"/>
        <dbReference type="EC" id="3.5.4.4"/>
    </reaction>
    <physiologicalReaction direction="left-to-right" evidence="7">
        <dbReference type="Rhea" id="RHEA:24409"/>
    </physiologicalReaction>
</comment>
<dbReference type="Pfam" id="PF02578">
    <property type="entry name" value="Cu-oxidase_4"/>
    <property type="match status" value="1"/>
</dbReference>
<dbReference type="AlphaFoldDB" id="A0A538TSR0"/>
<feature type="compositionally biased region" description="Basic and acidic residues" evidence="10">
    <location>
        <begin position="1"/>
        <end position="20"/>
    </location>
</feature>
<keyword evidence="5" id="KW-0378">Hydrolase</keyword>
<name>A0A538TSR0_UNCEI</name>
<evidence type="ECO:0000256" key="1">
    <source>
        <dbReference type="ARBA" id="ARBA00000553"/>
    </source>
</evidence>
<comment type="similarity">
    <text evidence="2">Belongs to the purine nucleoside phosphorylase YfiH/LACC1 family.</text>
</comment>
<gene>
    <name evidence="11" type="ORF">E6K79_01765</name>
</gene>
<evidence type="ECO:0000256" key="10">
    <source>
        <dbReference type="SAM" id="MobiDB-lite"/>
    </source>
</evidence>
<proteinExistence type="inferred from homology"/>
<dbReference type="PANTHER" id="PTHR30616">
    <property type="entry name" value="UNCHARACTERIZED PROTEIN YFIH"/>
    <property type="match status" value="1"/>
</dbReference>
<evidence type="ECO:0000256" key="6">
    <source>
        <dbReference type="ARBA" id="ARBA00022833"/>
    </source>
</evidence>
<sequence>MLDRPAHPGRAERPGAREEAEAVGTEPAAGLDPPREAEIVGTDRDVDRIREDRRVERADRARVGHHREALVNRGPAGVQALAPLPAAPDREHPRAPRRRIHAGEGLEEPGAGFPAGRGSRPVGAAGREEEGANRLRRSGAPGKVPAMQAPPPDRDAVAFWRPAPGDFPPRAGFALAFRRGGVSLDPYASLNLGLGVGDEERSVRENRRRHNAAAGIEGDEPLRLHQVHGRRIVEPRQAPCEADGFLLRAGDPWVAVSAADCAPVAIVAEDLGRGVLLHCGWRGARERIAAHAVSLLETVGVARERLHAAIGPCIRACCFPIGPEVAAQFDPKLLHEHPSGRPALDLPEAIAAALLEAGIPRERIRATPDCTSCLPDFYFSHRRDRGVTGRHWAILRLPPLGA</sequence>
<dbReference type="CDD" id="cd16833">
    <property type="entry name" value="YfiH"/>
    <property type="match status" value="1"/>
</dbReference>
<evidence type="ECO:0000256" key="5">
    <source>
        <dbReference type="ARBA" id="ARBA00022801"/>
    </source>
</evidence>
<dbReference type="InterPro" id="IPR011324">
    <property type="entry name" value="Cytotoxic_necrot_fac-like_cat"/>
</dbReference>
<evidence type="ECO:0000256" key="8">
    <source>
        <dbReference type="ARBA" id="ARBA00048968"/>
    </source>
</evidence>
<reference evidence="11 12" key="1">
    <citation type="journal article" date="2019" name="Nat. Microbiol.">
        <title>Mediterranean grassland soil C-N compound turnover is dependent on rainfall and depth, and is mediated by genomically divergent microorganisms.</title>
        <authorList>
            <person name="Diamond S."/>
            <person name="Andeer P.F."/>
            <person name="Li Z."/>
            <person name="Crits-Christoph A."/>
            <person name="Burstein D."/>
            <person name="Anantharaman K."/>
            <person name="Lane K.R."/>
            <person name="Thomas B.C."/>
            <person name="Pan C."/>
            <person name="Northen T.R."/>
            <person name="Banfield J.F."/>
        </authorList>
    </citation>
    <scope>NUCLEOTIDE SEQUENCE [LARGE SCALE GENOMIC DNA]</scope>
    <source>
        <strain evidence="11">WS_9</strain>
    </source>
</reference>
<dbReference type="GO" id="GO:0016787">
    <property type="term" value="F:hydrolase activity"/>
    <property type="evidence" value="ECO:0007669"/>
    <property type="project" value="UniProtKB-KW"/>
</dbReference>
<evidence type="ECO:0000256" key="3">
    <source>
        <dbReference type="ARBA" id="ARBA00022679"/>
    </source>
</evidence>
<dbReference type="EMBL" id="VBOZ01000008">
    <property type="protein sequence ID" value="TMQ66671.1"/>
    <property type="molecule type" value="Genomic_DNA"/>
</dbReference>
<organism evidence="11 12">
    <name type="scientific">Eiseniibacteriota bacterium</name>
    <dbReference type="NCBI Taxonomy" id="2212470"/>
    <lineage>
        <taxon>Bacteria</taxon>
        <taxon>Candidatus Eiseniibacteriota</taxon>
    </lineage>
</organism>
<dbReference type="Proteomes" id="UP000317691">
    <property type="component" value="Unassembled WGS sequence"/>
</dbReference>
<comment type="caution">
    <text evidence="11">The sequence shown here is derived from an EMBL/GenBank/DDBJ whole genome shotgun (WGS) entry which is preliminary data.</text>
</comment>
<evidence type="ECO:0000313" key="12">
    <source>
        <dbReference type="Proteomes" id="UP000317691"/>
    </source>
</evidence>
<keyword evidence="6" id="KW-0862">Zinc</keyword>
<comment type="catalytic activity">
    <reaction evidence="9">
        <text>S-methyl-5'-thioadenosine + phosphate = 5-(methylsulfanyl)-alpha-D-ribose 1-phosphate + adenine</text>
        <dbReference type="Rhea" id="RHEA:11852"/>
        <dbReference type="ChEBI" id="CHEBI:16708"/>
        <dbReference type="ChEBI" id="CHEBI:17509"/>
        <dbReference type="ChEBI" id="CHEBI:43474"/>
        <dbReference type="ChEBI" id="CHEBI:58533"/>
        <dbReference type="EC" id="2.4.2.28"/>
    </reaction>
    <physiologicalReaction direction="left-to-right" evidence="9">
        <dbReference type="Rhea" id="RHEA:11853"/>
    </physiologicalReaction>
</comment>
<dbReference type="InterPro" id="IPR003730">
    <property type="entry name" value="Cu_polyphenol_OxRdtase"/>
</dbReference>
<evidence type="ECO:0000256" key="7">
    <source>
        <dbReference type="ARBA" id="ARBA00047989"/>
    </source>
</evidence>
<comment type="catalytic activity">
    <reaction evidence="8">
        <text>adenosine + phosphate = alpha-D-ribose 1-phosphate + adenine</text>
        <dbReference type="Rhea" id="RHEA:27642"/>
        <dbReference type="ChEBI" id="CHEBI:16335"/>
        <dbReference type="ChEBI" id="CHEBI:16708"/>
        <dbReference type="ChEBI" id="CHEBI:43474"/>
        <dbReference type="ChEBI" id="CHEBI:57720"/>
        <dbReference type="EC" id="2.4.2.1"/>
    </reaction>
    <physiologicalReaction direction="left-to-right" evidence="8">
        <dbReference type="Rhea" id="RHEA:27643"/>
    </physiologicalReaction>
</comment>
<dbReference type="SUPFAM" id="SSF64438">
    <property type="entry name" value="CNF1/YfiH-like putative cysteine hydrolases"/>
    <property type="match status" value="1"/>
</dbReference>
<feature type="region of interest" description="Disordered" evidence="10">
    <location>
        <begin position="1"/>
        <end position="154"/>
    </location>
</feature>
<evidence type="ECO:0000256" key="9">
    <source>
        <dbReference type="ARBA" id="ARBA00049893"/>
    </source>
</evidence>
<dbReference type="GO" id="GO:0017061">
    <property type="term" value="F:S-methyl-5-thioadenosine phosphorylase activity"/>
    <property type="evidence" value="ECO:0007669"/>
    <property type="project" value="UniProtKB-EC"/>
</dbReference>
<dbReference type="GO" id="GO:0005507">
    <property type="term" value="F:copper ion binding"/>
    <property type="evidence" value="ECO:0007669"/>
    <property type="project" value="TreeGrafter"/>
</dbReference>
<dbReference type="InterPro" id="IPR038371">
    <property type="entry name" value="Cu_polyphenol_OxRdtase_sf"/>
</dbReference>
<keyword evidence="4" id="KW-0479">Metal-binding</keyword>
<keyword evidence="3" id="KW-0808">Transferase</keyword>
<feature type="compositionally biased region" description="Basic and acidic residues" evidence="10">
    <location>
        <begin position="33"/>
        <end position="70"/>
    </location>
</feature>
<evidence type="ECO:0000313" key="11">
    <source>
        <dbReference type="EMBL" id="TMQ66671.1"/>
    </source>
</evidence>
<comment type="catalytic activity">
    <reaction evidence="1">
        <text>inosine + phosphate = alpha-D-ribose 1-phosphate + hypoxanthine</text>
        <dbReference type="Rhea" id="RHEA:27646"/>
        <dbReference type="ChEBI" id="CHEBI:17368"/>
        <dbReference type="ChEBI" id="CHEBI:17596"/>
        <dbReference type="ChEBI" id="CHEBI:43474"/>
        <dbReference type="ChEBI" id="CHEBI:57720"/>
        <dbReference type="EC" id="2.4.2.1"/>
    </reaction>
    <physiologicalReaction direction="left-to-right" evidence="1">
        <dbReference type="Rhea" id="RHEA:27647"/>
    </physiologicalReaction>
</comment>
<protein>
    <recommendedName>
        <fullName evidence="13">Laccase domain-containing protein</fullName>
    </recommendedName>
</protein>
<evidence type="ECO:0000256" key="2">
    <source>
        <dbReference type="ARBA" id="ARBA00007353"/>
    </source>
</evidence>
<evidence type="ECO:0000256" key="4">
    <source>
        <dbReference type="ARBA" id="ARBA00022723"/>
    </source>
</evidence>